<name>A0A553R059_9TELE</name>
<evidence type="ECO:0000313" key="1">
    <source>
        <dbReference type="EMBL" id="TRY95597.1"/>
    </source>
</evidence>
<evidence type="ECO:0000313" key="2">
    <source>
        <dbReference type="Proteomes" id="UP000316079"/>
    </source>
</evidence>
<keyword evidence="2" id="KW-1185">Reference proteome</keyword>
<comment type="caution">
    <text evidence="1">The sequence shown here is derived from an EMBL/GenBank/DDBJ whole genome shotgun (WGS) entry which is preliminary data.</text>
</comment>
<proteinExistence type="predicted"/>
<reference evidence="1 2" key="1">
    <citation type="journal article" date="2019" name="Sci. Data">
        <title>Hybrid genome assembly and annotation of Danionella translucida.</title>
        <authorList>
            <person name="Kadobianskyi M."/>
            <person name="Schulze L."/>
            <person name="Schuelke M."/>
            <person name="Judkewitz B."/>
        </authorList>
    </citation>
    <scope>NUCLEOTIDE SEQUENCE [LARGE SCALE GENOMIC DNA]</scope>
    <source>
        <strain evidence="1 2">Bolton</strain>
    </source>
</reference>
<protein>
    <submittedName>
        <fullName evidence="1">Uncharacterized protein</fullName>
    </submittedName>
</protein>
<dbReference type="Proteomes" id="UP000316079">
    <property type="component" value="Unassembled WGS sequence"/>
</dbReference>
<dbReference type="EMBL" id="SRMA01025354">
    <property type="protein sequence ID" value="TRY95597.1"/>
    <property type="molecule type" value="Genomic_DNA"/>
</dbReference>
<dbReference type="AlphaFoldDB" id="A0A553R059"/>
<gene>
    <name evidence="1" type="ORF">DNTS_018376</name>
</gene>
<accession>A0A553R059</accession>
<sequence>MFKLIYSFSEICFLSFPEEVGYTHRNSSRGGCEQKQQSMRDSVRSKMQTYKDRLDEVKQQLLQSHGAPRNMWKAEAFNIYPT</sequence>
<organism evidence="1 2">
    <name type="scientific">Danionella cerebrum</name>
    <dbReference type="NCBI Taxonomy" id="2873325"/>
    <lineage>
        <taxon>Eukaryota</taxon>
        <taxon>Metazoa</taxon>
        <taxon>Chordata</taxon>
        <taxon>Craniata</taxon>
        <taxon>Vertebrata</taxon>
        <taxon>Euteleostomi</taxon>
        <taxon>Actinopterygii</taxon>
        <taxon>Neopterygii</taxon>
        <taxon>Teleostei</taxon>
        <taxon>Ostariophysi</taxon>
        <taxon>Cypriniformes</taxon>
        <taxon>Danionidae</taxon>
        <taxon>Danioninae</taxon>
        <taxon>Danionella</taxon>
    </lineage>
</organism>